<dbReference type="Proteomes" id="UP001162992">
    <property type="component" value="Chromosome 12"/>
</dbReference>
<dbReference type="EMBL" id="CM055103">
    <property type="protein sequence ID" value="KAJ7537217.1"/>
    <property type="molecule type" value="Genomic_DNA"/>
</dbReference>
<name>A0ACC2C5I4_DIPCM</name>
<organism evidence="1 2">
    <name type="scientific">Diphasiastrum complanatum</name>
    <name type="common">Issler's clubmoss</name>
    <name type="synonym">Lycopodium complanatum</name>
    <dbReference type="NCBI Taxonomy" id="34168"/>
    <lineage>
        <taxon>Eukaryota</taxon>
        <taxon>Viridiplantae</taxon>
        <taxon>Streptophyta</taxon>
        <taxon>Embryophyta</taxon>
        <taxon>Tracheophyta</taxon>
        <taxon>Lycopodiopsida</taxon>
        <taxon>Lycopodiales</taxon>
        <taxon>Lycopodiaceae</taxon>
        <taxon>Lycopodioideae</taxon>
        <taxon>Diphasiastrum</taxon>
    </lineage>
</organism>
<gene>
    <name evidence="1" type="ORF">O6H91_12G103200</name>
</gene>
<evidence type="ECO:0000313" key="1">
    <source>
        <dbReference type="EMBL" id="KAJ7537217.1"/>
    </source>
</evidence>
<proteinExistence type="predicted"/>
<reference evidence="2" key="1">
    <citation type="journal article" date="2024" name="Proc. Natl. Acad. Sci. U.S.A.">
        <title>Extraordinary preservation of gene collinearity over three hundred million years revealed in homosporous lycophytes.</title>
        <authorList>
            <person name="Li C."/>
            <person name="Wickell D."/>
            <person name="Kuo L.Y."/>
            <person name="Chen X."/>
            <person name="Nie B."/>
            <person name="Liao X."/>
            <person name="Peng D."/>
            <person name="Ji J."/>
            <person name="Jenkins J."/>
            <person name="Williams M."/>
            <person name="Shu S."/>
            <person name="Plott C."/>
            <person name="Barry K."/>
            <person name="Rajasekar S."/>
            <person name="Grimwood J."/>
            <person name="Han X."/>
            <person name="Sun S."/>
            <person name="Hou Z."/>
            <person name="He W."/>
            <person name="Dai G."/>
            <person name="Sun C."/>
            <person name="Schmutz J."/>
            <person name="Leebens-Mack J.H."/>
            <person name="Li F.W."/>
            <person name="Wang L."/>
        </authorList>
    </citation>
    <scope>NUCLEOTIDE SEQUENCE [LARGE SCALE GENOMIC DNA]</scope>
    <source>
        <strain evidence="2">cv. PW_Plant_1</strain>
    </source>
</reference>
<keyword evidence="2" id="KW-1185">Reference proteome</keyword>
<evidence type="ECO:0000313" key="2">
    <source>
        <dbReference type="Proteomes" id="UP001162992"/>
    </source>
</evidence>
<comment type="caution">
    <text evidence="1">The sequence shown here is derived from an EMBL/GenBank/DDBJ whole genome shotgun (WGS) entry which is preliminary data.</text>
</comment>
<accession>A0ACC2C5I4</accession>
<sequence>MEIGYNWLASPYLLGVGAVLVVALVRSLLRRERYKFPPGPVGLPILGNIPSLSPPIYRCFANMAKTYGPIMTVWMGRVPNIVVSSAELAKEVLKTYDHVLASRPSPIIAEIMNHPGYDVVWTPLGNQWRNTRKLCVNELLNPTGLSRFLPIRVDECQRLIAAIESAGKGSKPVILRNHLWITMISSFTRMLAGKRYSIDEPGNPVGKGLEVKQIVDEALRLGSAFNIGDFIPLFRKLDLQGYEKKLRSFRSRMDGLMADMWKGHEQHGLQEEKERDFLDILLKLKTKYDLDDVTIANVMWVRNMIFAGSDTTVASLEWTLAELLIHPEMLVKAQKEVDSVVGSNRPIEEEDLPKMKYLNWAYKEALRVHPPTAMLLPHLSTEACTIAGYNIPPGTVIHVNAWAISRDPAYWRDPESYLPERYEAEDVDMRGFDFRLLPFGAGRRGCPGIQLAVNSSVLLLANLLRKFKWSLPPGVHPQDVDMTEAFGFVQNMKVPISAIATVRV</sequence>
<protein>
    <submittedName>
        <fullName evidence="1">Uncharacterized protein</fullName>
    </submittedName>
</protein>